<dbReference type="GO" id="GO:0003688">
    <property type="term" value="F:DNA replication origin binding"/>
    <property type="evidence" value="ECO:0007669"/>
    <property type="project" value="TreeGrafter"/>
</dbReference>
<keyword evidence="4" id="KW-1185">Reference proteome</keyword>
<feature type="non-terminal residue" evidence="3">
    <location>
        <position position="1"/>
    </location>
</feature>
<dbReference type="GO" id="GO:0005658">
    <property type="term" value="C:alpha DNA polymerase:primase complex"/>
    <property type="evidence" value="ECO:0007669"/>
    <property type="project" value="TreeGrafter"/>
</dbReference>
<dbReference type="GO" id="GO:0003697">
    <property type="term" value="F:single-stranded DNA binding"/>
    <property type="evidence" value="ECO:0007669"/>
    <property type="project" value="TreeGrafter"/>
</dbReference>
<dbReference type="EMBL" id="JAEFCI010012767">
    <property type="protein sequence ID" value="KAG5455802.1"/>
    <property type="molecule type" value="Genomic_DNA"/>
</dbReference>
<feature type="region of interest" description="Disordered" evidence="1">
    <location>
        <begin position="1"/>
        <end position="25"/>
    </location>
</feature>
<evidence type="ECO:0000313" key="4">
    <source>
        <dbReference type="Proteomes" id="UP000673691"/>
    </source>
</evidence>
<dbReference type="Pfam" id="PF12254">
    <property type="entry name" value="DNA_pol_alpha_N"/>
    <property type="match status" value="1"/>
</dbReference>
<evidence type="ECO:0000259" key="2">
    <source>
        <dbReference type="Pfam" id="PF12254"/>
    </source>
</evidence>
<dbReference type="PANTHER" id="PTHR45861">
    <property type="entry name" value="DNA POLYMERASE ALPHA CATALYTIC SUBUNIT"/>
    <property type="match status" value="1"/>
</dbReference>
<protein>
    <submittedName>
        <fullName evidence="3">DNA polymerase alpha subunit p180 N terminal-domain-containing protein</fullName>
    </submittedName>
</protein>
<accession>A0A8H7ZMG0</accession>
<dbReference type="InterPro" id="IPR024647">
    <property type="entry name" value="DNA_pol_a_cat_su_N"/>
</dbReference>
<dbReference type="Proteomes" id="UP000673691">
    <property type="component" value="Unassembled WGS sequence"/>
</dbReference>
<comment type="caution">
    <text evidence="3">The sequence shown here is derived from an EMBL/GenBank/DDBJ whole genome shotgun (WGS) entry which is preliminary data.</text>
</comment>
<dbReference type="GO" id="GO:0006273">
    <property type="term" value="P:lagging strand elongation"/>
    <property type="evidence" value="ECO:0007669"/>
    <property type="project" value="TreeGrafter"/>
</dbReference>
<dbReference type="OrthoDB" id="6755010at2759"/>
<feature type="domain" description="DNA polymerase alpha catalytic subunit N-terminal" evidence="2">
    <location>
        <begin position="11"/>
        <end position="74"/>
    </location>
</feature>
<dbReference type="AlphaFoldDB" id="A0A8H7ZMG0"/>
<sequence length="298" mass="32172">KSRRFGPRSARLRERRRAPGSASPARRLAEYDDIYDEVTAGHYNAIVKGRLQEEDFVVDDDVRGYAENGLEEWDDVREDEYSTGSEAEVEKKAEVGSSAKAVFPLLDVAVDSTATAPELVDVANDLVNNLGAEDSEPFNANADDDVFAPMQDARAVPPAEVAGKAGPNELVGLKLEPEAVNWPSNTFLPEEVKTVSPQSEDTAVPAGGKLADSVFEEDGSLRMYWIDVTGTGRAHSNVHRPFAAERLTAAAELCDRSSTARRKATSVVALSCRMSSVTSSHCPGSIKLTVRSVEETSS</sequence>
<dbReference type="GO" id="GO:1902975">
    <property type="term" value="P:mitotic DNA replication initiation"/>
    <property type="evidence" value="ECO:0007669"/>
    <property type="project" value="TreeGrafter"/>
</dbReference>
<gene>
    <name evidence="3" type="ORF">BJ554DRAFT_4653</name>
</gene>
<reference evidence="3 4" key="1">
    <citation type="journal article" name="Sci. Rep.">
        <title>Genome-scale phylogenetic analyses confirm Olpidium as the closest living zoosporic fungus to the non-flagellated, terrestrial fungi.</title>
        <authorList>
            <person name="Chang Y."/>
            <person name="Rochon D."/>
            <person name="Sekimoto S."/>
            <person name="Wang Y."/>
            <person name="Chovatia M."/>
            <person name="Sandor L."/>
            <person name="Salamov A."/>
            <person name="Grigoriev I.V."/>
            <person name="Stajich J.E."/>
            <person name="Spatafora J.W."/>
        </authorList>
    </citation>
    <scope>NUCLEOTIDE SEQUENCE [LARGE SCALE GENOMIC DNA]</scope>
    <source>
        <strain evidence="3">S191</strain>
    </source>
</reference>
<evidence type="ECO:0000313" key="3">
    <source>
        <dbReference type="EMBL" id="KAG5455802.1"/>
    </source>
</evidence>
<dbReference type="GO" id="GO:0003887">
    <property type="term" value="F:DNA-directed DNA polymerase activity"/>
    <property type="evidence" value="ECO:0007669"/>
    <property type="project" value="TreeGrafter"/>
</dbReference>
<proteinExistence type="predicted"/>
<name>A0A8H7ZMG0_9FUNG</name>
<evidence type="ECO:0000256" key="1">
    <source>
        <dbReference type="SAM" id="MobiDB-lite"/>
    </source>
</evidence>
<dbReference type="PANTHER" id="PTHR45861:SF1">
    <property type="entry name" value="DNA POLYMERASE ALPHA CATALYTIC SUBUNIT"/>
    <property type="match status" value="1"/>
</dbReference>
<organism evidence="3 4">
    <name type="scientific">Olpidium bornovanus</name>
    <dbReference type="NCBI Taxonomy" id="278681"/>
    <lineage>
        <taxon>Eukaryota</taxon>
        <taxon>Fungi</taxon>
        <taxon>Fungi incertae sedis</taxon>
        <taxon>Olpidiomycota</taxon>
        <taxon>Olpidiomycotina</taxon>
        <taxon>Olpidiomycetes</taxon>
        <taxon>Olpidiales</taxon>
        <taxon>Olpidiaceae</taxon>
        <taxon>Olpidium</taxon>
    </lineage>
</organism>
<dbReference type="GO" id="GO:0006272">
    <property type="term" value="P:leading strand elongation"/>
    <property type="evidence" value="ECO:0007669"/>
    <property type="project" value="TreeGrafter"/>
</dbReference>
<dbReference type="GO" id="GO:0003682">
    <property type="term" value="F:chromatin binding"/>
    <property type="evidence" value="ECO:0007669"/>
    <property type="project" value="TreeGrafter"/>
</dbReference>